<evidence type="ECO:0000256" key="6">
    <source>
        <dbReference type="ARBA" id="ARBA00023306"/>
    </source>
</evidence>
<organism evidence="7 8">
    <name type="scientific">Streptomyces blastmyceticus</name>
    <dbReference type="NCBI Taxonomy" id="68180"/>
    <lineage>
        <taxon>Bacteria</taxon>
        <taxon>Bacillati</taxon>
        <taxon>Actinomycetota</taxon>
        <taxon>Actinomycetes</taxon>
        <taxon>Kitasatosporales</taxon>
        <taxon>Streptomycetaceae</taxon>
        <taxon>Streptomyces</taxon>
    </lineage>
</organism>
<dbReference type="Gene3D" id="2.30.31.20">
    <property type="entry name" value="Sporulation-specific cell division protein SsgB"/>
    <property type="match status" value="1"/>
</dbReference>
<keyword evidence="5" id="KW-0717">Septation</keyword>
<evidence type="ECO:0000256" key="1">
    <source>
        <dbReference type="ARBA" id="ARBA00004431"/>
    </source>
</evidence>
<comment type="similarity">
    <text evidence="2">Belongs to the SsgA family.</text>
</comment>
<name>A0ABN0XM91_9ACTN</name>
<evidence type="ECO:0000256" key="3">
    <source>
        <dbReference type="ARBA" id="ARBA00022618"/>
    </source>
</evidence>
<evidence type="ECO:0000313" key="8">
    <source>
        <dbReference type="Proteomes" id="UP001500063"/>
    </source>
</evidence>
<keyword evidence="6" id="KW-0131">Cell cycle</keyword>
<evidence type="ECO:0000256" key="4">
    <source>
        <dbReference type="ARBA" id="ARBA00022969"/>
    </source>
</evidence>
<evidence type="ECO:0000256" key="5">
    <source>
        <dbReference type="ARBA" id="ARBA00023210"/>
    </source>
</evidence>
<dbReference type="RefSeq" id="WP_344121433.1">
    <property type="nucleotide sequence ID" value="NZ_BAAABW010000026.1"/>
</dbReference>
<proteinExistence type="inferred from homology"/>
<comment type="subcellular location">
    <subcellularLocation>
        <location evidence="1">Cell septum</location>
    </subcellularLocation>
</comment>
<accession>A0ABN0XM91</accession>
<sequence length="138" mass="14694">MSTVIDQAVQARLIASAPKDRAVPAQLRYVPSDPFAVHIAFPPMASLDGADVAWAFARELLACGLISPAGGGDVHVWPCGPDRTVLEFHAPEGIAMVQIDTAELRRFLARSYALVPAGMETAHLDMDTDLTALLDSSP</sequence>
<reference evidence="7 8" key="1">
    <citation type="journal article" date="2019" name="Int. J. Syst. Evol. Microbiol.">
        <title>The Global Catalogue of Microorganisms (GCM) 10K type strain sequencing project: providing services to taxonomists for standard genome sequencing and annotation.</title>
        <authorList>
            <consortium name="The Broad Institute Genomics Platform"/>
            <consortium name="The Broad Institute Genome Sequencing Center for Infectious Disease"/>
            <person name="Wu L."/>
            <person name="Ma J."/>
        </authorList>
    </citation>
    <scope>NUCLEOTIDE SEQUENCE [LARGE SCALE GENOMIC DNA]</scope>
    <source>
        <strain evidence="7 8">JCM 4565</strain>
    </source>
</reference>
<protein>
    <submittedName>
        <fullName evidence="7">SsgA family sporulation/cell division regulator</fullName>
    </submittedName>
</protein>
<dbReference type="EMBL" id="BAAABW010000026">
    <property type="protein sequence ID" value="GAA0367729.1"/>
    <property type="molecule type" value="Genomic_DNA"/>
</dbReference>
<keyword evidence="4" id="KW-0749">Sporulation</keyword>
<evidence type="ECO:0000313" key="7">
    <source>
        <dbReference type="EMBL" id="GAA0367729.1"/>
    </source>
</evidence>
<dbReference type="Proteomes" id="UP001500063">
    <property type="component" value="Unassembled WGS sequence"/>
</dbReference>
<dbReference type="Pfam" id="PF04686">
    <property type="entry name" value="SsgA"/>
    <property type="match status" value="1"/>
</dbReference>
<dbReference type="InterPro" id="IPR038658">
    <property type="entry name" value="SsgB_sf"/>
</dbReference>
<dbReference type="InterPro" id="IPR006776">
    <property type="entry name" value="SsgB"/>
</dbReference>
<comment type="caution">
    <text evidence="7">The sequence shown here is derived from an EMBL/GenBank/DDBJ whole genome shotgun (WGS) entry which is preliminary data.</text>
</comment>
<gene>
    <name evidence="7" type="ORF">GCM10010319_52050</name>
</gene>
<evidence type="ECO:0000256" key="2">
    <source>
        <dbReference type="ARBA" id="ARBA00009323"/>
    </source>
</evidence>
<keyword evidence="8" id="KW-1185">Reference proteome</keyword>
<keyword evidence="3" id="KW-0132">Cell division</keyword>